<dbReference type="RefSeq" id="XP_018253976.1">
    <property type="nucleotide sequence ID" value="XM_018401879.1"/>
</dbReference>
<dbReference type="KEGG" id="fox:FOXG_21534"/>
<organism evidence="1 2">
    <name type="scientific">Fusarium oxysporum f. sp. lycopersici (strain 4287 / CBS 123668 / FGSC 9935 / NRRL 34936)</name>
    <name type="common">Fusarium vascular wilt of tomato</name>
    <dbReference type="NCBI Taxonomy" id="426428"/>
    <lineage>
        <taxon>Eukaryota</taxon>
        <taxon>Fungi</taxon>
        <taxon>Dikarya</taxon>
        <taxon>Ascomycota</taxon>
        <taxon>Pezizomycotina</taxon>
        <taxon>Sordariomycetes</taxon>
        <taxon>Hypocreomycetidae</taxon>
        <taxon>Hypocreales</taxon>
        <taxon>Nectriaceae</taxon>
        <taxon>Fusarium</taxon>
        <taxon>Fusarium oxysporum species complex</taxon>
    </lineage>
</organism>
<evidence type="ECO:0000313" key="1">
    <source>
        <dbReference type="EMBL" id="KNB15931.1"/>
    </source>
</evidence>
<dbReference type="Proteomes" id="UP000009097">
    <property type="component" value="Chromosome 14"/>
</dbReference>
<reference evidence="1 2" key="1">
    <citation type="journal article" date="2010" name="Nature">
        <title>Comparative genomics reveals mobile pathogenicity chromosomes in Fusarium.</title>
        <authorList>
            <person name="Ma L.J."/>
            <person name="van der Does H.C."/>
            <person name="Borkovich K.A."/>
            <person name="Coleman J.J."/>
            <person name="Daboussi M.J."/>
            <person name="Di Pietro A."/>
            <person name="Dufresne M."/>
            <person name="Freitag M."/>
            <person name="Grabherr M."/>
            <person name="Henrissat B."/>
            <person name="Houterman P.M."/>
            <person name="Kang S."/>
            <person name="Shim W.B."/>
            <person name="Woloshuk C."/>
            <person name="Xie X."/>
            <person name="Xu J.R."/>
            <person name="Antoniw J."/>
            <person name="Baker S.E."/>
            <person name="Bluhm B.H."/>
            <person name="Breakspear A."/>
            <person name="Brown D.W."/>
            <person name="Butchko R.A."/>
            <person name="Chapman S."/>
            <person name="Coulson R."/>
            <person name="Coutinho P.M."/>
            <person name="Danchin E.G."/>
            <person name="Diener A."/>
            <person name="Gale L.R."/>
            <person name="Gardiner D.M."/>
            <person name="Goff S."/>
            <person name="Hammond-Kosack K.E."/>
            <person name="Hilburn K."/>
            <person name="Hua-Van A."/>
            <person name="Jonkers W."/>
            <person name="Kazan K."/>
            <person name="Kodira C.D."/>
            <person name="Koehrsen M."/>
            <person name="Kumar L."/>
            <person name="Lee Y.H."/>
            <person name="Li L."/>
            <person name="Manners J.M."/>
            <person name="Miranda-Saavedra D."/>
            <person name="Mukherjee M."/>
            <person name="Park G."/>
            <person name="Park J."/>
            <person name="Park S.Y."/>
            <person name="Proctor R.H."/>
            <person name="Regev A."/>
            <person name="Ruiz-Roldan M.C."/>
            <person name="Sain D."/>
            <person name="Sakthikumar S."/>
            <person name="Sykes S."/>
            <person name="Schwartz D.C."/>
            <person name="Turgeon B.G."/>
            <person name="Wapinski I."/>
            <person name="Yoder O."/>
            <person name="Young S."/>
            <person name="Zeng Q."/>
            <person name="Zhou S."/>
            <person name="Galagan J."/>
            <person name="Cuomo C.A."/>
            <person name="Kistler H.C."/>
            <person name="Rep M."/>
        </authorList>
    </citation>
    <scope>NUCLEOTIDE SEQUENCE [LARGE SCALE GENOMIC DNA]</scope>
    <source>
        <strain evidence="2">4287 / CBS 123668 / FGSC 9935 / NRRL 34936</strain>
    </source>
</reference>
<evidence type="ECO:0000313" key="2">
    <source>
        <dbReference type="Proteomes" id="UP000009097"/>
    </source>
</evidence>
<dbReference type="GeneID" id="28962240"/>
<name>A0A0J9VYR8_FUSO4</name>
<accession>A0A0J9VYR8</accession>
<gene>
    <name evidence="1" type="ORF">FOXG_21534</name>
</gene>
<protein>
    <submittedName>
        <fullName evidence="1">Uncharacterized protein</fullName>
    </submittedName>
</protein>
<dbReference type="AlphaFoldDB" id="A0A0J9VYR8"/>
<proteinExistence type="predicted"/>
<sequence length="55" mass="6252">MVVLVEMHGYVGDWEDVVVGLVLSELGRDRELSVGQDLQRRVCELYMLWGEATLS</sequence>
<dbReference type="EMBL" id="DS231717">
    <property type="protein sequence ID" value="KNB15931.1"/>
    <property type="molecule type" value="Genomic_DNA"/>
</dbReference>
<dbReference type="VEuPathDB" id="FungiDB:FOXG_21534"/>